<accession>A0ABT5TW14</accession>
<gene>
    <name evidence="1" type="ORF">PU560_07175</name>
</gene>
<comment type="caution">
    <text evidence="1">The sequence shown here is derived from an EMBL/GenBank/DDBJ whole genome shotgun (WGS) entry which is preliminary data.</text>
</comment>
<evidence type="ECO:0000313" key="1">
    <source>
        <dbReference type="EMBL" id="MDD9206251.1"/>
    </source>
</evidence>
<protein>
    <submittedName>
        <fullName evidence="1">Uncharacterized protein</fullName>
    </submittedName>
</protein>
<organism evidence="1 2">
    <name type="scientific">Georgenia halotolerans</name>
    <dbReference type="NCBI Taxonomy" id="3028317"/>
    <lineage>
        <taxon>Bacteria</taxon>
        <taxon>Bacillati</taxon>
        <taxon>Actinomycetota</taxon>
        <taxon>Actinomycetes</taxon>
        <taxon>Micrococcales</taxon>
        <taxon>Bogoriellaceae</taxon>
        <taxon>Georgenia</taxon>
    </lineage>
</organism>
<evidence type="ECO:0000313" key="2">
    <source>
        <dbReference type="Proteomes" id="UP001165561"/>
    </source>
</evidence>
<name>A0ABT5TW14_9MICO</name>
<sequence length="160" mass="16677">MTRRRPRPLALVTAVVLVLITAPGIAWGLWSHQTQLTTAATAGVVQSPTNLECDTERGLLGLLAPYVHLSWQAPIDTDAAHYRVLISDGTNTDVLATTAETSTDITVGLLSDGVIGWLGSVLGIGGQADITIETAHPSGWSSAPVGPQTIRLSLTGVECA</sequence>
<reference evidence="1" key="1">
    <citation type="submission" date="2023-02" db="EMBL/GenBank/DDBJ databases">
        <title>Georgenia sp.10Sc9-8, isolated from a soil sample collected from the Taklamakan desert.</title>
        <authorList>
            <person name="Liu S."/>
        </authorList>
    </citation>
    <scope>NUCLEOTIDE SEQUENCE</scope>
    <source>
        <strain evidence="1">10Sc9-8</strain>
    </source>
</reference>
<keyword evidence="2" id="KW-1185">Reference proteome</keyword>
<dbReference type="Proteomes" id="UP001165561">
    <property type="component" value="Unassembled WGS sequence"/>
</dbReference>
<proteinExistence type="predicted"/>
<dbReference type="EMBL" id="JARACI010000827">
    <property type="protein sequence ID" value="MDD9206251.1"/>
    <property type="molecule type" value="Genomic_DNA"/>
</dbReference>